<dbReference type="PROSITE" id="PS00297">
    <property type="entry name" value="HSP70_1"/>
    <property type="match status" value="1"/>
</dbReference>
<dbReference type="FunFam" id="3.90.640.10:FF:000003">
    <property type="entry name" value="Molecular chaperone DnaK"/>
    <property type="match status" value="1"/>
</dbReference>
<evidence type="ECO:0000256" key="3">
    <source>
        <dbReference type="RuleBase" id="RU003322"/>
    </source>
</evidence>
<dbReference type="OrthoDB" id="2401965at2759"/>
<gene>
    <name evidence="5" type="ORF">PPROV_000402300</name>
</gene>
<protein>
    <recommendedName>
        <fullName evidence="7">Heat shock protein 70</fullName>
    </recommendedName>
</protein>
<organism evidence="5 6">
    <name type="scientific">Pycnococcus provasolii</name>
    <dbReference type="NCBI Taxonomy" id="41880"/>
    <lineage>
        <taxon>Eukaryota</taxon>
        <taxon>Viridiplantae</taxon>
        <taxon>Chlorophyta</taxon>
        <taxon>Pseudoscourfieldiophyceae</taxon>
        <taxon>Pseudoscourfieldiales</taxon>
        <taxon>Pycnococcaceae</taxon>
        <taxon>Pycnococcus</taxon>
    </lineage>
</organism>
<keyword evidence="6" id="KW-1185">Reference proteome</keyword>
<evidence type="ECO:0008006" key="7">
    <source>
        <dbReference type="Google" id="ProtNLM"/>
    </source>
</evidence>
<dbReference type="InterPro" id="IPR013126">
    <property type="entry name" value="Hsp_70_fam"/>
</dbReference>
<dbReference type="AlphaFoldDB" id="A0A830HI25"/>
<dbReference type="GO" id="GO:0140662">
    <property type="term" value="F:ATP-dependent protein folding chaperone"/>
    <property type="evidence" value="ECO:0007669"/>
    <property type="project" value="InterPro"/>
</dbReference>
<dbReference type="InterPro" id="IPR043129">
    <property type="entry name" value="ATPase_NBD"/>
</dbReference>
<evidence type="ECO:0000313" key="5">
    <source>
        <dbReference type="EMBL" id="GHP05271.1"/>
    </source>
</evidence>
<dbReference type="GO" id="GO:0005524">
    <property type="term" value="F:ATP binding"/>
    <property type="evidence" value="ECO:0007669"/>
    <property type="project" value="UniProtKB-KW"/>
</dbReference>
<dbReference type="SUPFAM" id="SSF53067">
    <property type="entry name" value="Actin-like ATPase domain"/>
    <property type="match status" value="2"/>
</dbReference>
<keyword evidence="1 3" id="KW-0547">Nucleotide-binding</keyword>
<dbReference type="InterPro" id="IPR018181">
    <property type="entry name" value="Heat_shock_70_CS"/>
</dbReference>
<evidence type="ECO:0000256" key="1">
    <source>
        <dbReference type="ARBA" id="ARBA00022741"/>
    </source>
</evidence>
<evidence type="ECO:0000256" key="4">
    <source>
        <dbReference type="SAM" id="MobiDB-lite"/>
    </source>
</evidence>
<dbReference type="EMBL" id="BNJQ01000009">
    <property type="protein sequence ID" value="GHP05271.1"/>
    <property type="molecule type" value="Genomic_DNA"/>
</dbReference>
<sequence>MANVSKASPACIIPRVCRPCSRPPRQKKRPLAASSSSSSPSSPSMSFGVDLGTTNSAAALVTTDSGAMRILCAPNAHGRTTTPSVVSYLREDNQEEVSVLVGRDAQERANSDTRNTFRSIKRFLGRSMLDVIHGGMCSGDAEKVHELVPFQLNGSLDDKLGHINCTVACPALGRDLKCEEVSAEILAVLKRDVSKQAGCDVEQAVIAVPAYFDARQREATREACKLAGIDLLRIVDEPTAAAVAYGYGRRPGGEDETSAWWDEVRHTLGWASAPSELAAKEDDLLLCVFDLGGGTCDVSLLACGDGVFEVLSTAGDSQLGGDDFDQRIASVLLGEISATHGESTAAAIRGDATSMALLVKAAEEAKVSLSTEHETTVILETLNHTDGDCKVLLTREQMQAACAPLIARCIKVLLEAFEDAETTEGDPFTPRMLDGVILVGGATSMPIVRSAVAGFCTGGKPGTLGDPNDAIFAKARVDPDEAVALGAAIHAASLSNSGVNRRDVVVLDDQMGLEEIQLLEAKMDETMRRSGLQGLNFDNDVL</sequence>
<dbReference type="PRINTS" id="PR00301">
    <property type="entry name" value="HEATSHOCK70"/>
</dbReference>
<dbReference type="Gene3D" id="3.30.420.40">
    <property type="match status" value="2"/>
</dbReference>
<dbReference type="PROSITE" id="PS00329">
    <property type="entry name" value="HSP70_2"/>
    <property type="match status" value="1"/>
</dbReference>
<dbReference type="Pfam" id="PF00012">
    <property type="entry name" value="HSP70"/>
    <property type="match status" value="1"/>
</dbReference>
<name>A0A830HI25_9CHLO</name>
<comment type="caution">
    <text evidence="5">The sequence shown here is derived from an EMBL/GenBank/DDBJ whole genome shotgun (WGS) entry which is preliminary data.</text>
</comment>
<reference evidence="5" key="1">
    <citation type="submission" date="2020-10" db="EMBL/GenBank/DDBJ databases">
        <title>Unveiling of a novel bifunctional photoreceptor, Dualchrome1, isolated from a cosmopolitan green alga.</title>
        <authorList>
            <person name="Suzuki S."/>
            <person name="Kawachi M."/>
        </authorList>
    </citation>
    <scope>NUCLEOTIDE SEQUENCE</scope>
    <source>
        <strain evidence="5">NIES 2893</strain>
    </source>
</reference>
<accession>A0A830HI25</accession>
<comment type="similarity">
    <text evidence="3">Belongs to the heat shock protein 70 family.</text>
</comment>
<evidence type="ECO:0000256" key="2">
    <source>
        <dbReference type="ARBA" id="ARBA00022840"/>
    </source>
</evidence>
<dbReference type="Gene3D" id="3.90.640.10">
    <property type="entry name" value="Actin, Chain A, domain 4"/>
    <property type="match status" value="1"/>
</dbReference>
<feature type="compositionally biased region" description="Low complexity" evidence="4">
    <location>
        <begin position="34"/>
        <end position="46"/>
    </location>
</feature>
<dbReference type="PANTHER" id="PTHR19375">
    <property type="entry name" value="HEAT SHOCK PROTEIN 70KDA"/>
    <property type="match status" value="1"/>
</dbReference>
<keyword evidence="2 3" id="KW-0067">ATP-binding</keyword>
<proteinExistence type="inferred from homology"/>
<evidence type="ECO:0000313" key="6">
    <source>
        <dbReference type="Proteomes" id="UP000660262"/>
    </source>
</evidence>
<feature type="region of interest" description="Disordered" evidence="4">
    <location>
        <begin position="18"/>
        <end position="48"/>
    </location>
</feature>
<dbReference type="Proteomes" id="UP000660262">
    <property type="component" value="Unassembled WGS sequence"/>
</dbReference>